<dbReference type="InterPro" id="IPR008928">
    <property type="entry name" value="6-hairpin_glycosidase_sf"/>
</dbReference>
<dbReference type="PIRSF" id="PIRSF006402">
    <property type="entry name" value="UCP006402_thioredoxin"/>
    <property type="match status" value="1"/>
</dbReference>
<dbReference type="RefSeq" id="WP_172512351.1">
    <property type="nucleotide sequence ID" value="NZ_CP032549.1"/>
</dbReference>
<dbReference type="Gene3D" id="3.40.30.10">
    <property type="entry name" value="Glutaredoxin"/>
    <property type="match status" value="1"/>
</dbReference>
<feature type="domain" description="Spermatogenesis-associated protein 20-like TRX" evidence="2">
    <location>
        <begin position="3"/>
        <end position="163"/>
    </location>
</feature>
<dbReference type="EMBL" id="CP032549">
    <property type="protein sequence ID" value="QIV87770.1"/>
    <property type="molecule type" value="Genomic_DNA"/>
</dbReference>
<dbReference type="SUPFAM" id="SSF48208">
    <property type="entry name" value="Six-hairpin glycosidases"/>
    <property type="match status" value="1"/>
</dbReference>
<keyword evidence="1" id="KW-0175">Coiled coil</keyword>
<dbReference type="CDD" id="cd02955">
    <property type="entry name" value="SSP411"/>
    <property type="match status" value="1"/>
</dbReference>
<dbReference type="SUPFAM" id="SSF52833">
    <property type="entry name" value="Thioredoxin-like"/>
    <property type="match status" value="1"/>
</dbReference>
<evidence type="ECO:0000313" key="4">
    <source>
        <dbReference type="Proteomes" id="UP000502331"/>
    </source>
</evidence>
<protein>
    <submittedName>
        <fullName evidence="3">Thioredoxin domain-containing protein</fullName>
    </submittedName>
</protein>
<name>A0A6H0SKT0_9MICC</name>
<keyword evidence="4" id="KW-1185">Reference proteome</keyword>
<dbReference type="InterPro" id="IPR004879">
    <property type="entry name" value="Ssp411-like_TRX"/>
</dbReference>
<dbReference type="Pfam" id="PF03190">
    <property type="entry name" value="Thioredox_DsbH"/>
    <property type="match status" value="1"/>
</dbReference>
<dbReference type="Proteomes" id="UP000502331">
    <property type="component" value="Chromosome"/>
</dbReference>
<evidence type="ECO:0000256" key="1">
    <source>
        <dbReference type="SAM" id="Coils"/>
    </source>
</evidence>
<dbReference type="PANTHER" id="PTHR42899:SF1">
    <property type="entry name" value="SPERMATOGENESIS-ASSOCIATED PROTEIN 20"/>
    <property type="match status" value="1"/>
</dbReference>
<accession>A0A6H0SKT0</accession>
<proteinExistence type="predicted"/>
<evidence type="ECO:0000313" key="3">
    <source>
        <dbReference type="EMBL" id="QIV87770.1"/>
    </source>
</evidence>
<sequence>MAQRLAGAASQYLRQHAHQPVDWFPYGDEAFEQARLRDVPVMLSIGYAACHWCHVMSHESFDDPQIAQMLNENFVAIKVDREEHPLVDDTYMMATQALTGAGGWPMTIFALPDGRTVHAGTYYPKEPRGRTPGFSQVLQAVHEAWETKREGLEEQADMLAEHLAELGSRQSALLTLESREPAESALSSATERWILSTKPEGGFTQAPKFPPTWALKTLWHSVITRQDSALEAFNAAATSLEAMFLGGLQDHIDGGFARYCVDENWSVPHFEKMLYDNAGLLSLAARSTVLADELMGRASGDESERAQKLAGLARRSAEGIIGFLEEELLIESVANPAFAASLDADSARDAAQIEGAYYSYNREQINQATEALLARLPQGIIRFAPIAEDPEYYCFSLARMPEAAEQPVVDELVAALKTLRSARIRPVRDEKVVAGWNALAVEALCDAFILLEEPKALALAERVATSLWNVHFDEVSGRLARVSFAGRPAENNEGTLQDYAALAVAFLSLKRATGEQLWEDRANRLLARAQDFVDPATGVPRDAVEVDARISAQRSDVAAVSVLDDALPAAGALYAKALAMRAVQGMAESNYTESHAADLERARVLSAHAVALASEAATQVATALEVQTMISSPVHYLALGAWDSAQAMRVRKLAWALGISVHHAPELGGEDTLKIQPCREELCQMPVEGIEQLLGLLQVKG</sequence>
<feature type="coiled-coil region" evidence="1">
    <location>
        <begin position="142"/>
        <end position="169"/>
    </location>
</feature>
<dbReference type="GO" id="GO:0005975">
    <property type="term" value="P:carbohydrate metabolic process"/>
    <property type="evidence" value="ECO:0007669"/>
    <property type="project" value="InterPro"/>
</dbReference>
<dbReference type="PANTHER" id="PTHR42899">
    <property type="entry name" value="SPERMATOGENESIS-ASSOCIATED PROTEIN 20"/>
    <property type="match status" value="1"/>
</dbReference>
<dbReference type="AlphaFoldDB" id="A0A6H0SKT0"/>
<gene>
    <name evidence="3" type="ORF">D3791_12035</name>
</gene>
<dbReference type="InterPro" id="IPR036249">
    <property type="entry name" value="Thioredoxin-like_sf"/>
</dbReference>
<organism evidence="3 4">
    <name type="scientific">Glutamicibacter mishrai</name>
    <dbReference type="NCBI Taxonomy" id="1775880"/>
    <lineage>
        <taxon>Bacteria</taxon>
        <taxon>Bacillati</taxon>
        <taxon>Actinomycetota</taxon>
        <taxon>Actinomycetes</taxon>
        <taxon>Micrococcales</taxon>
        <taxon>Micrococcaceae</taxon>
        <taxon>Glutamicibacter</taxon>
    </lineage>
</organism>
<reference evidence="3 4" key="1">
    <citation type="submission" date="2018-09" db="EMBL/GenBank/DDBJ databases">
        <title>Glutamicibacter mishrai S5-52T (LMG 29155T = KCTC 39846T).</title>
        <authorList>
            <person name="Das S.K."/>
        </authorList>
    </citation>
    <scope>NUCLEOTIDE SEQUENCE [LARGE SCALE GENOMIC DNA]</scope>
    <source>
        <strain evidence="3 4">S5-52</strain>
    </source>
</reference>
<evidence type="ECO:0000259" key="2">
    <source>
        <dbReference type="Pfam" id="PF03190"/>
    </source>
</evidence>
<dbReference type="InterPro" id="IPR024705">
    <property type="entry name" value="Ssp411"/>
</dbReference>